<dbReference type="SMART" id="SM00249">
    <property type="entry name" value="PHD"/>
    <property type="match status" value="1"/>
</dbReference>
<keyword evidence="9" id="KW-0862">Zinc</keyword>
<feature type="compositionally biased region" description="Polar residues" evidence="14">
    <location>
        <begin position="360"/>
        <end position="386"/>
    </location>
</feature>
<feature type="compositionally biased region" description="Low complexity" evidence="14">
    <location>
        <begin position="262"/>
        <end position="278"/>
    </location>
</feature>
<keyword evidence="6" id="KW-0949">S-adenosyl-L-methionine</keyword>
<evidence type="ECO:0000256" key="1">
    <source>
        <dbReference type="ARBA" id="ARBA00004123"/>
    </source>
</evidence>
<keyword evidence="12" id="KW-0539">Nucleus</keyword>
<keyword evidence="4" id="KW-0489">Methyltransferase</keyword>
<dbReference type="FunFam" id="3.30.40.10:FF:000113">
    <property type="entry name" value="Histone-lysine N-methyltransferase"/>
    <property type="match status" value="1"/>
</dbReference>
<dbReference type="InterPro" id="IPR013083">
    <property type="entry name" value="Znf_RING/FYVE/PHD"/>
</dbReference>
<dbReference type="PANTHER" id="PTHR46147:SF3">
    <property type="entry name" value="HISTONE-LYSINE N-METHYLTRANSFERASE ASH1"/>
    <property type="match status" value="1"/>
</dbReference>
<dbReference type="PROSITE" id="PS01359">
    <property type="entry name" value="ZF_PHD_1"/>
    <property type="match status" value="1"/>
</dbReference>
<evidence type="ECO:0000256" key="7">
    <source>
        <dbReference type="ARBA" id="ARBA00022723"/>
    </source>
</evidence>
<evidence type="ECO:0000256" key="12">
    <source>
        <dbReference type="ARBA" id="ARBA00023242"/>
    </source>
</evidence>
<keyword evidence="8" id="KW-0863">Zinc-finger</keyword>
<dbReference type="Pfam" id="PF20826">
    <property type="entry name" value="PHD_5"/>
    <property type="match status" value="1"/>
</dbReference>
<evidence type="ECO:0000256" key="3">
    <source>
        <dbReference type="ARBA" id="ARBA00022454"/>
    </source>
</evidence>
<dbReference type="CDD" id="cd15548">
    <property type="entry name" value="PHD_ASH1L"/>
    <property type="match status" value="1"/>
</dbReference>
<dbReference type="PROSITE" id="PS50868">
    <property type="entry name" value="POST_SET"/>
    <property type="match status" value="1"/>
</dbReference>
<dbReference type="Pfam" id="PF00439">
    <property type="entry name" value="Bromodomain"/>
    <property type="match status" value="1"/>
</dbReference>
<dbReference type="SUPFAM" id="SSF47370">
    <property type="entry name" value="Bromodomain"/>
    <property type="match status" value="1"/>
</dbReference>
<dbReference type="Gene3D" id="1.20.920.10">
    <property type="entry name" value="Bromodomain-like"/>
    <property type="match status" value="1"/>
</dbReference>
<evidence type="ECO:0000259" key="17">
    <source>
        <dbReference type="PROSITE" id="PS50868"/>
    </source>
</evidence>
<dbReference type="InterPro" id="IPR011011">
    <property type="entry name" value="Znf_FYVE_PHD"/>
</dbReference>
<evidence type="ECO:0000256" key="8">
    <source>
        <dbReference type="ARBA" id="ARBA00022771"/>
    </source>
</evidence>
<dbReference type="Gene3D" id="2.170.270.10">
    <property type="entry name" value="SET domain"/>
    <property type="match status" value="1"/>
</dbReference>
<comment type="subcellular location">
    <subcellularLocation>
        <location evidence="2">Chromosome</location>
    </subcellularLocation>
    <subcellularLocation>
        <location evidence="1">Nucleus</location>
    </subcellularLocation>
</comment>
<reference evidence="18" key="1">
    <citation type="journal article" date="2008" name="Nature">
        <title>The amphioxus genome and the evolution of the chordate karyotype.</title>
        <authorList>
            <consortium name="US DOE Joint Genome Institute (JGI-PGF)"/>
            <person name="Putnam N.H."/>
            <person name="Butts T."/>
            <person name="Ferrier D.E.K."/>
            <person name="Furlong R.F."/>
            <person name="Hellsten U."/>
            <person name="Kawashima T."/>
            <person name="Robinson-Rechavi M."/>
            <person name="Shoguchi E."/>
            <person name="Terry A."/>
            <person name="Yu J.-K."/>
            <person name="Benito-Gutierrez E.L."/>
            <person name="Dubchak I."/>
            <person name="Garcia-Fernandez J."/>
            <person name="Gibson-Brown J.J."/>
            <person name="Grigoriev I.V."/>
            <person name="Horton A.C."/>
            <person name="de Jong P.J."/>
            <person name="Jurka J."/>
            <person name="Kapitonov V.V."/>
            <person name="Kohara Y."/>
            <person name="Kuroki Y."/>
            <person name="Lindquist E."/>
            <person name="Lucas S."/>
            <person name="Osoegawa K."/>
            <person name="Pennacchio L.A."/>
            <person name="Salamov A.A."/>
            <person name="Satou Y."/>
            <person name="Sauka-Spengler T."/>
            <person name="Schmutz J."/>
            <person name="Shin-I T."/>
            <person name="Toyoda A."/>
            <person name="Bronner-Fraser M."/>
            <person name="Fujiyama A."/>
            <person name="Holland L.Z."/>
            <person name="Holland P.W.H."/>
            <person name="Satoh N."/>
            <person name="Rokhsar D.S."/>
        </authorList>
    </citation>
    <scope>NUCLEOTIDE SEQUENCE [LARGE SCALE GENOMIC DNA]</scope>
    <source>
        <strain evidence="18">S238N-H82</strain>
        <tissue evidence="18">Testes</tissue>
    </source>
</reference>
<feature type="domain" description="SET" evidence="16">
    <location>
        <begin position="85"/>
        <end position="201"/>
    </location>
</feature>
<dbReference type="InterPro" id="IPR043319">
    <property type="entry name" value="PHD_ASH1L"/>
</dbReference>
<accession>C3XW52</accession>
<dbReference type="PROSITE" id="PS50280">
    <property type="entry name" value="SET"/>
    <property type="match status" value="1"/>
</dbReference>
<dbReference type="InterPro" id="IPR046341">
    <property type="entry name" value="SET_dom_sf"/>
</dbReference>
<dbReference type="SMART" id="SM00508">
    <property type="entry name" value="PostSET"/>
    <property type="match status" value="1"/>
</dbReference>
<evidence type="ECO:0000256" key="2">
    <source>
        <dbReference type="ARBA" id="ARBA00004286"/>
    </source>
</evidence>
<dbReference type="InterPro" id="IPR036427">
    <property type="entry name" value="Bromodomain-like_sf"/>
</dbReference>
<dbReference type="Gene3D" id="3.30.40.10">
    <property type="entry name" value="Zinc/RING finger domain, C3HC4 (zinc finger)"/>
    <property type="match status" value="1"/>
</dbReference>
<dbReference type="CDD" id="cd19174">
    <property type="entry name" value="SET_ASH1L"/>
    <property type="match status" value="1"/>
</dbReference>
<dbReference type="InterPro" id="IPR003616">
    <property type="entry name" value="Post-SET_dom"/>
</dbReference>
<organism>
    <name type="scientific">Branchiostoma floridae</name>
    <name type="common">Florida lancelet</name>
    <name type="synonym">Amphioxus</name>
    <dbReference type="NCBI Taxonomy" id="7739"/>
    <lineage>
        <taxon>Eukaryota</taxon>
        <taxon>Metazoa</taxon>
        <taxon>Chordata</taxon>
        <taxon>Cephalochordata</taxon>
        <taxon>Leptocardii</taxon>
        <taxon>Amphioxiformes</taxon>
        <taxon>Branchiostomatidae</taxon>
        <taxon>Branchiostoma</taxon>
    </lineage>
</organism>
<evidence type="ECO:0000313" key="18">
    <source>
        <dbReference type="EMBL" id="EEN67586.1"/>
    </source>
</evidence>
<gene>
    <name evidence="18" type="ORF">BRAFLDRAFT_117164</name>
</gene>
<dbReference type="STRING" id="7739.C3XW52"/>
<dbReference type="InterPro" id="IPR001487">
    <property type="entry name" value="Bromodomain"/>
</dbReference>
<dbReference type="SMART" id="SM00297">
    <property type="entry name" value="BROMO"/>
    <property type="match status" value="1"/>
</dbReference>
<name>C3XW52_BRAFL</name>
<dbReference type="InterPro" id="IPR001965">
    <property type="entry name" value="Znf_PHD"/>
</dbReference>
<feature type="domain" description="Post-SET" evidence="17">
    <location>
        <begin position="209"/>
        <end position="225"/>
    </location>
</feature>
<dbReference type="PROSITE" id="PS50014">
    <property type="entry name" value="BROMODOMAIN_2"/>
    <property type="match status" value="1"/>
</dbReference>
<feature type="compositionally biased region" description="Basic residues" evidence="14">
    <location>
        <begin position="247"/>
        <end position="259"/>
    </location>
</feature>
<keyword evidence="7" id="KW-0479">Metal-binding</keyword>
<dbReference type="SMART" id="SM00317">
    <property type="entry name" value="SET"/>
    <property type="match status" value="1"/>
</dbReference>
<evidence type="ECO:0000256" key="10">
    <source>
        <dbReference type="ARBA" id="ARBA00022853"/>
    </source>
</evidence>
<dbReference type="GO" id="GO:0140938">
    <property type="term" value="F:histone H3 methyltransferase activity"/>
    <property type="evidence" value="ECO:0007669"/>
    <property type="project" value="UniProtKB-ARBA"/>
</dbReference>
<dbReference type="GO" id="GO:0032259">
    <property type="term" value="P:methylation"/>
    <property type="evidence" value="ECO:0007669"/>
    <property type="project" value="UniProtKB-KW"/>
</dbReference>
<evidence type="ECO:0008006" key="19">
    <source>
        <dbReference type="Google" id="ProtNLM"/>
    </source>
</evidence>
<evidence type="ECO:0000259" key="16">
    <source>
        <dbReference type="PROSITE" id="PS50280"/>
    </source>
</evidence>
<evidence type="ECO:0000256" key="4">
    <source>
        <dbReference type="ARBA" id="ARBA00022603"/>
    </source>
</evidence>
<feature type="region of interest" description="Disordered" evidence="14">
    <location>
        <begin position="328"/>
        <end position="388"/>
    </location>
</feature>
<dbReference type="eggNOG" id="KOG1083">
    <property type="taxonomic scope" value="Eukaryota"/>
</dbReference>
<evidence type="ECO:0000256" key="5">
    <source>
        <dbReference type="ARBA" id="ARBA00022679"/>
    </source>
</evidence>
<evidence type="ECO:0000256" key="13">
    <source>
        <dbReference type="PROSITE-ProRule" id="PRU00035"/>
    </source>
</evidence>
<protein>
    <recommendedName>
        <fullName evidence="19">Histone-lysine N-methyltransferase ASH1L</fullName>
    </recommendedName>
</protein>
<evidence type="ECO:0000256" key="14">
    <source>
        <dbReference type="SAM" id="MobiDB-lite"/>
    </source>
</evidence>
<evidence type="ECO:0000256" key="11">
    <source>
        <dbReference type="ARBA" id="ARBA00023117"/>
    </source>
</evidence>
<dbReference type="GO" id="GO:0005634">
    <property type="term" value="C:nucleus"/>
    <property type="evidence" value="ECO:0007669"/>
    <property type="project" value="UniProtKB-SubCell"/>
</dbReference>
<feature type="region of interest" description="Disordered" evidence="14">
    <location>
        <begin position="234"/>
        <end position="291"/>
    </location>
</feature>
<dbReference type="InterPro" id="IPR019786">
    <property type="entry name" value="Zinc_finger_PHD-type_CS"/>
</dbReference>
<dbReference type="Pfam" id="PF17907">
    <property type="entry name" value="AWS"/>
    <property type="match status" value="1"/>
</dbReference>
<keyword evidence="3" id="KW-0158">Chromosome</keyword>
<dbReference type="PANTHER" id="PTHR46147">
    <property type="entry name" value="HISTONE-LYSINE N-METHYLTRANSFERASE ASH1"/>
    <property type="match status" value="1"/>
</dbReference>
<evidence type="ECO:0000259" key="15">
    <source>
        <dbReference type="PROSITE" id="PS50014"/>
    </source>
</evidence>
<keyword evidence="10" id="KW-0156">Chromatin regulator</keyword>
<keyword evidence="5" id="KW-0808">Transferase</keyword>
<dbReference type="SUPFAM" id="SSF57903">
    <property type="entry name" value="FYVE/PHD zinc finger"/>
    <property type="match status" value="1"/>
</dbReference>
<dbReference type="AlphaFoldDB" id="C3XW52"/>
<dbReference type="InParanoid" id="C3XW52"/>
<dbReference type="SUPFAM" id="SSF82199">
    <property type="entry name" value="SET domain"/>
    <property type="match status" value="1"/>
</dbReference>
<dbReference type="EMBL" id="GG666471">
    <property type="protein sequence ID" value="EEN67586.1"/>
    <property type="molecule type" value="Genomic_DNA"/>
</dbReference>
<dbReference type="GO" id="GO:0008270">
    <property type="term" value="F:zinc ion binding"/>
    <property type="evidence" value="ECO:0007669"/>
    <property type="project" value="UniProtKB-KW"/>
</dbReference>
<dbReference type="GO" id="GO:0016279">
    <property type="term" value="F:protein-lysine N-methyltransferase activity"/>
    <property type="evidence" value="ECO:0007669"/>
    <property type="project" value="UniProtKB-ARBA"/>
</dbReference>
<proteinExistence type="predicted"/>
<dbReference type="InterPro" id="IPR006560">
    <property type="entry name" value="AWS_dom"/>
</dbReference>
<keyword evidence="11 13" id="KW-0103">Bromodomain</keyword>
<evidence type="ECO:0000256" key="6">
    <source>
        <dbReference type="ARBA" id="ARBA00022691"/>
    </source>
</evidence>
<dbReference type="InterPro" id="IPR001214">
    <property type="entry name" value="SET_dom"/>
</dbReference>
<sequence length="734" mass="83403">MLCGPPRPSLASPLPSHLPLALPSTPDTLTGSLPIQVSPAVTLMHDVTTPLSSAPRMSFMECSPNTCPYADQCANQRIQRHEWDPGLERIVTKDRGYGVRSKTPIPQGNFILEYVGEVVSEQEFRRRTVEIYHDHNHHYCLNLHSGAVIDGYKYGCEGRFVNHSCEPNCEMQKWSVNGVYRIGLFALRDIPAGEELTYDYNFHAFNMEKQQICKCGSAKCRGFIGGKNQRFNGALNNKPVAKNSGAKTRKSKTRLKKREQHSQQQSQGAQQQHPTPQHHLPRFGEPPQVIYKSCPHTIKPLSARERNLVQKHKMFLLRNWERVRNTNEAMKKKSSQETKSASTAVGGAYIPKTGREKPFQGNSSSPHTVQETCQETTDSVDYSPSPNGVKEIVRPEEVLFLRECKGSSSFAPENPTNSEYYSMIPDPLDLTTIENKIMTGKYKTMDDFEANMQQVFRNAEKFHGKKSPIGKDVCRLRKVYTTARSDASRQLEEILGEVSGEPDTTEMVEETVRDPEKDESDDDIIRCICGIFKDEGLMIQCEKCMVWQHCDCMRTTDDVEHYLCEECDPRQVDREVPMVPQPPYANRGCTYYLTLLRDDLLVRQGDCVYLMRDQSQRRSVDGKSVRTSYRLLSNISPDKLDVFRVEKLWKNEKNLAPHLITNKDSPRPEYWYPGCTKRQVHGSGWQSMVLTGVSRTGVIDGTRQSPPYCPRERIRADLPSASLLDSKAQKGNPR</sequence>
<evidence type="ECO:0000256" key="9">
    <source>
        <dbReference type="ARBA" id="ARBA00022833"/>
    </source>
</evidence>
<dbReference type="GO" id="GO:0005694">
    <property type="term" value="C:chromosome"/>
    <property type="evidence" value="ECO:0007669"/>
    <property type="project" value="UniProtKB-SubCell"/>
</dbReference>
<feature type="domain" description="Bromo" evidence="15">
    <location>
        <begin position="419"/>
        <end position="470"/>
    </location>
</feature>
<dbReference type="Pfam" id="PF00856">
    <property type="entry name" value="SET"/>
    <property type="match status" value="1"/>
</dbReference>